<dbReference type="InterPro" id="IPR002560">
    <property type="entry name" value="Transposase_DDE"/>
</dbReference>
<dbReference type="NCBIfam" id="NF033550">
    <property type="entry name" value="transpos_ISL3"/>
    <property type="match status" value="1"/>
</dbReference>
<dbReference type="EMBL" id="SMBP01000003">
    <property type="protein sequence ID" value="TCU62693.1"/>
    <property type="molecule type" value="Genomic_DNA"/>
</dbReference>
<keyword evidence="3" id="KW-1185">Reference proteome</keyword>
<gene>
    <name evidence="2" type="ORF">EDD61_103106</name>
</gene>
<dbReference type="PANTHER" id="PTHR33498">
    <property type="entry name" value="TRANSPOSASE FOR INSERTION SEQUENCE ELEMENT IS1557"/>
    <property type="match status" value="1"/>
</dbReference>
<organism evidence="2 3">
    <name type="scientific">Longicatena caecimuris</name>
    <dbReference type="NCBI Taxonomy" id="1796635"/>
    <lineage>
        <taxon>Bacteria</taxon>
        <taxon>Bacillati</taxon>
        <taxon>Bacillota</taxon>
        <taxon>Erysipelotrichia</taxon>
        <taxon>Erysipelotrichales</taxon>
        <taxon>Erysipelotrichaceae</taxon>
        <taxon>Longicatena</taxon>
    </lineage>
</organism>
<sequence>MDIITDLLNIPQEDVLSSSSSQSENGSLIIDITLVSKKFSCPSCGSYSTHIKDYRTKSITHSALNSRSCLIRYRARCFVCTVCGRTFFESNPFLPSGHTISSLTVLNVLNELKESNSTFSSVARHNYISPTKAQEIFDLYVRIKRRTFPKIICIDEVYALKDNHSKYVCLLLDFKSHQLIDMLPERKKYSLLNYFERIPIGERSNVQYFIMDMYQPYRDVVHFRFPKAKIAVDSFHVVKNINDSLNAVRVRIMKGYKSNTVEYYLLKNFNWLLLEKEVREGKRRFNKRLNQYINYPQLLDRILAISPELKEAYQIKDRYLLFNTYSDFSNAEKDFNEMMSLIRKSHIPEIVVIHKMLNNWKEEIINSFILVDGRRLSNGIMESRNSIVKLIKKTGNGYVNFARFRNRCMYCMNRDALPCLSDAQLPIRMNGKKRGTYKK</sequence>
<dbReference type="Proteomes" id="UP000295773">
    <property type="component" value="Unassembled WGS sequence"/>
</dbReference>
<name>A0A4R3TMV9_9FIRM</name>
<dbReference type="RefSeq" id="WP_132223886.1">
    <property type="nucleotide sequence ID" value="NZ_JANKBG010000003.1"/>
</dbReference>
<protein>
    <submittedName>
        <fullName evidence="2">Transposase</fullName>
    </submittedName>
</protein>
<evidence type="ECO:0000313" key="2">
    <source>
        <dbReference type="EMBL" id="TCU62693.1"/>
    </source>
</evidence>
<dbReference type="Pfam" id="PF01610">
    <property type="entry name" value="DDE_Tnp_ISL3"/>
    <property type="match status" value="1"/>
</dbReference>
<dbReference type="InterPro" id="IPR047951">
    <property type="entry name" value="Transpos_ISL3"/>
</dbReference>
<accession>A0A4R3TMV9</accession>
<comment type="caution">
    <text evidence="2">The sequence shown here is derived from an EMBL/GenBank/DDBJ whole genome shotgun (WGS) entry which is preliminary data.</text>
</comment>
<evidence type="ECO:0000259" key="1">
    <source>
        <dbReference type="Pfam" id="PF01610"/>
    </source>
</evidence>
<dbReference type="PANTHER" id="PTHR33498:SF1">
    <property type="entry name" value="TRANSPOSASE FOR INSERTION SEQUENCE ELEMENT IS1557"/>
    <property type="match status" value="1"/>
</dbReference>
<dbReference type="AlphaFoldDB" id="A0A4R3TMV9"/>
<reference evidence="2 3" key="1">
    <citation type="submission" date="2019-03" db="EMBL/GenBank/DDBJ databases">
        <title>Genomic Encyclopedia of Type Strains, Phase IV (KMG-IV): sequencing the most valuable type-strain genomes for metagenomic binning, comparative biology and taxonomic classification.</title>
        <authorList>
            <person name="Goeker M."/>
        </authorList>
    </citation>
    <scope>NUCLEOTIDE SEQUENCE [LARGE SCALE GENOMIC DNA]</scope>
    <source>
        <strain evidence="2 3">DSM 29481</strain>
    </source>
</reference>
<evidence type="ECO:0000313" key="3">
    <source>
        <dbReference type="Proteomes" id="UP000295773"/>
    </source>
</evidence>
<proteinExistence type="predicted"/>
<feature type="domain" description="Transposase IS204/IS1001/IS1096/IS1165 DDE" evidence="1">
    <location>
        <begin position="152"/>
        <end position="407"/>
    </location>
</feature>